<keyword evidence="2" id="KW-1185">Reference proteome</keyword>
<name>A0A1G8FN57_9PROT</name>
<dbReference type="EMBL" id="FNCV01000015">
    <property type="protein sequence ID" value="SDH83562.1"/>
    <property type="molecule type" value="Genomic_DNA"/>
</dbReference>
<dbReference type="Proteomes" id="UP000217076">
    <property type="component" value="Unassembled WGS sequence"/>
</dbReference>
<proteinExistence type="predicted"/>
<reference evidence="2" key="1">
    <citation type="submission" date="2016-10" db="EMBL/GenBank/DDBJ databases">
        <authorList>
            <person name="Varghese N."/>
            <person name="Submissions S."/>
        </authorList>
    </citation>
    <scope>NUCLEOTIDE SEQUENCE [LARGE SCALE GENOMIC DNA]</scope>
    <source>
        <strain evidence="2">930I</strain>
    </source>
</reference>
<accession>A0A1G8FN57</accession>
<evidence type="ECO:0000313" key="1">
    <source>
        <dbReference type="EMBL" id="SDH83562.1"/>
    </source>
</evidence>
<gene>
    <name evidence="1" type="ORF">SAMN05421742_11515</name>
</gene>
<protein>
    <submittedName>
        <fullName evidence="1">Uncharacterized protein</fullName>
    </submittedName>
</protein>
<evidence type="ECO:0000313" key="2">
    <source>
        <dbReference type="Proteomes" id="UP000217076"/>
    </source>
</evidence>
<dbReference type="AlphaFoldDB" id="A0A1G8FN57"/>
<organism evidence="1 2">
    <name type="scientific">Roseospirillum parvum</name>
    <dbReference type="NCBI Taxonomy" id="83401"/>
    <lineage>
        <taxon>Bacteria</taxon>
        <taxon>Pseudomonadati</taxon>
        <taxon>Pseudomonadota</taxon>
        <taxon>Alphaproteobacteria</taxon>
        <taxon>Rhodospirillales</taxon>
        <taxon>Rhodospirillaceae</taxon>
        <taxon>Roseospirillum</taxon>
    </lineage>
</organism>
<sequence>MMRFKILWDYMMVSSGIRIDGHTAAERAAFERRLNA</sequence>